<reference evidence="2 3" key="1">
    <citation type="journal article" date="2024" name="G3 (Bethesda)">
        <title>Genome assembly of Hibiscus sabdariffa L. provides insights into metabolisms of medicinal natural products.</title>
        <authorList>
            <person name="Kim T."/>
        </authorList>
    </citation>
    <scope>NUCLEOTIDE SEQUENCE [LARGE SCALE GENOMIC DNA]</scope>
    <source>
        <strain evidence="2">TK-2024</strain>
        <tissue evidence="2">Old leaves</tissue>
    </source>
</reference>
<evidence type="ECO:0000256" key="1">
    <source>
        <dbReference type="SAM" id="SignalP"/>
    </source>
</evidence>
<keyword evidence="3" id="KW-1185">Reference proteome</keyword>
<sequence>MGYLRIASVLFLLVVLIASRRSFPVASRSDLSMLERGLHGLEPVVVANFPTKKYSDACFSASEDAQCIVCLSEYHANDILLQPFDIISARDDMAFHQEMEAARWTRVWKIVGEMDRKPWRTYPQPQQLKMMRPALKTQKQACRKPFNLLNYHDFQQSLSVG</sequence>
<comment type="caution">
    <text evidence="2">The sequence shown here is derived from an EMBL/GenBank/DDBJ whole genome shotgun (WGS) entry which is preliminary data.</text>
</comment>
<feature type="chain" id="PRO_5046420592" evidence="1">
    <location>
        <begin position="23"/>
        <end position="161"/>
    </location>
</feature>
<dbReference type="PANTHER" id="PTHR47035">
    <property type="entry name" value="OS11G0150450 PROTEIN"/>
    <property type="match status" value="1"/>
</dbReference>
<protein>
    <submittedName>
        <fullName evidence="2">Uncharacterized protein</fullName>
    </submittedName>
</protein>
<proteinExistence type="predicted"/>
<accession>A0ABR2PUY6</accession>
<dbReference type="PANTHER" id="PTHR47035:SF3">
    <property type="entry name" value="OS11G0150450 PROTEIN"/>
    <property type="match status" value="1"/>
</dbReference>
<feature type="signal peptide" evidence="1">
    <location>
        <begin position="1"/>
        <end position="22"/>
    </location>
</feature>
<keyword evidence="1" id="KW-0732">Signal</keyword>
<evidence type="ECO:0000313" key="3">
    <source>
        <dbReference type="Proteomes" id="UP001396334"/>
    </source>
</evidence>
<organism evidence="2 3">
    <name type="scientific">Hibiscus sabdariffa</name>
    <name type="common">roselle</name>
    <dbReference type="NCBI Taxonomy" id="183260"/>
    <lineage>
        <taxon>Eukaryota</taxon>
        <taxon>Viridiplantae</taxon>
        <taxon>Streptophyta</taxon>
        <taxon>Embryophyta</taxon>
        <taxon>Tracheophyta</taxon>
        <taxon>Spermatophyta</taxon>
        <taxon>Magnoliopsida</taxon>
        <taxon>eudicotyledons</taxon>
        <taxon>Gunneridae</taxon>
        <taxon>Pentapetalae</taxon>
        <taxon>rosids</taxon>
        <taxon>malvids</taxon>
        <taxon>Malvales</taxon>
        <taxon>Malvaceae</taxon>
        <taxon>Malvoideae</taxon>
        <taxon>Hibiscus</taxon>
    </lineage>
</organism>
<name>A0ABR2PUY6_9ROSI</name>
<gene>
    <name evidence="2" type="ORF">V6N11_044887</name>
</gene>
<evidence type="ECO:0000313" key="2">
    <source>
        <dbReference type="EMBL" id="KAK8991995.1"/>
    </source>
</evidence>
<dbReference type="Proteomes" id="UP001396334">
    <property type="component" value="Unassembled WGS sequence"/>
</dbReference>
<dbReference type="InterPro" id="IPR053070">
    <property type="entry name" value="RING-type_E3_ubiquitin-ligase"/>
</dbReference>
<dbReference type="EMBL" id="JBBPBN010000051">
    <property type="protein sequence ID" value="KAK8991995.1"/>
    <property type="molecule type" value="Genomic_DNA"/>
</dbReference>